<dbReference type="EMBL" id="JBHTBX010000002">
    <property type="protein sequence ID" value="MFC7433822.1"/>
    <property type="molecule type" value="Genomic_DNA"/>
</dbReference>
<dbReference type="PANTHER" id="PTHR38043">
    <property type="entry name" value="PROTEIN HEMX"/>
    <property type="match status" value="1"/>
</dbReference>
<organism evidence="3 4">
    <name type="scientific">Hydrogenophaga bisanensis</name>
    <dbReference type="NCBI Taxonomy" id="439611"/>
    <lineage>
        <taxon>Bacteria</taxon>
        <taxon>Pseudomonadati</taxon>
        <taxon>Pseudomonadota</taxon>
        <taxon>Betaproteobacteria</taxon>
        <taxon>Burkholderiales</taxon>
        <taxon>Comamonadaceae</taxon>
        <taxon>Hydrogenophaga</taxon>
    </lineage>
</organism>
<dbReference type="PANTHER" id="PTHR38043:SF1">
    <property type="entry name" value="PROTEIN HEMX"/>
    <property type="match status" value="1"/>
</dbReference>
<keyword evidence="2" id="KW-0812">Transmembrane</keyword>
<keyword evidence="2" id="KW-1133">Transmembrane helix</keyword>
<name>A0ABW2R5Z1_9BURK</name>
<keyword evidence="4" id="KW-1185">Reference proteome</keyword>
<keyword evidence="2" id="KW-0472">Membrane</keyword>
<feature type="transmembrane region" description="Helical" evidence="2">
    <location>
        <begin position="29"/>
        <end position="52"/>
    </location>
</feature>
<dbReference type="InterPro" id="IPR007470">
    <property type="entry name" value="HemX"/>
</dbReference>
<comment type="caution">
    <text evidence="3">The sequence shown here is derived from an EMBL/GenBank/DDBJ whole genome shotgun (WGS) entry which is preliminary data.</text>
</comment>
<evidence type="ECO:0000256" key="1">
    <source>
        <dbReference type="SAM" id="MobiDB-lite"/>
    </source>
</evidence>
<evidence type="ECO:0000313" key="4">
    <source>
        <dbReference type="Proteomes" id="UP001596495"/>
    </source>
</evidence>
<proteinExistence type="predicted"/>
<dbReference type="Proteomes" id="UP001596495">
    <property type="component" value="Unassembled WGS sequence"/>
</dbReference>
<feature type="region of interest" description="Disordered" evidence="1">
    <location>
        <begin position="214"/>
        <end position="259"/>
    </location>
</feature>
<evidence type="ECO:0000313" key="3">
    <source>
        <dbReference type="EMBL" id="MFC7433822.1"/>
    </source>
</evidence>
<sequence length="390" mass="42042">MTEPTSPSPASPPPAHIPAHSGVVPVHRWTGLVIGVVALVALAALVSVFLLWQRLDITQQELARRSQDTLGKAIEARTLSEQSGALVDSIQARLSVAEVKLSEVTLQRSQLEELMLSVSRSRDDNLLQDLESAIRLAQQQAQLTGSAQPLIAALQAADQRIARAAQPRLNPVQRAIARDIERIQGASTADLPSLLARFDDIARQVDDWPVRNQVGPSLAAADGASEAVKGSTGSADDVSDEPAPAPAAEPSAATSQATEQGWSRLVAGWDRFWQRVWSDVTREGRELVRVSRIDEPDAMLLAPEQAYLLKENVKLKLLNARLALLSRQAAAVQADLKAVDGAIARYFDPRHPLVAQARDEVKGLRQQLLSLELPRPDESLAALVVAAGGR</sequence>
<dbReference type="Pfam" id="PF04375">
    <property type="entry name" value="HemX"/>
    <property type="match status" value="2"/>
</dbReference>
<accession>A0ABW2R5Z1</accession>
<evidence type="ECO:0000256" key="2">
    <source>
        <dbReference type="SAM" id="Phobius"/>
    </source>
</evidence>
<feature type="compositionally biased region" description="Low complexity" evidence="1">
    <location>
        <begin position="246"/>
        <end position="259"/>
    </location>
</feature>
<dbReference type="RefSeq" id="WP_382254339.1">
    <property type="nucleotide sequence ID" value="NZ_JBHTBX010000002.1"/>
</dbReference>
<protein>
    <submittedName>
        <fullName evidence="3">Uroporphyrinogen-III C-methyltransferase</fullName>
    </submittedName>
</protein>
<gene>
    <name evidence="3" type="ORF">ACFQNJ_04795</name>
</gene>
<reference evidence="4" key="1">
    <citation type="journal article" date="2019" name="Int. J. Syst. Evol. Microbiol.">
        <title>The Global Catalogue of Microorganisms (GCM) 10K type strain sequencing project: providing services to taxonomists for standard genome sequencing and annotation.</title>
        <authorList>
            <consortium name="The Broad Institute Genomics Platform"/>
            <consortium name="The Broad Institute Genome Sequencing Center for Infectious Disease"/>
            <person name="Wu L."/>
            <person name="Ma J."/>
        </authorList>
    </citation>
    <scope>NUCLEOTIDE SEQUENCE [LARGE SCALE GENOMIC DNA]</scope>
    <source>
        <strain evidence="4">CCUG 54518</strain>
    </source>
</reference>